<protein>
    <submittedName>
        <fullName evidence="1">Uncharacterized protein</fullName>
    </submittedName>
</protein>
<reference evidence="1 2" key="1">
    <citation type="submission" date="2023-11" db="EMBL/GenBank/DDBJ databases">
        <authorList>
            <person name="Cook R."/>
            <person name="Crisci M."/>
            <person name="Pye H."/>
            <person name="Adriaenssens E."/>
            <person name="Santini J."/>
        </authorList>
    </citation>
    <scope>NUCLEOTIDE SEQUENCE [LARGE SCALE GENOMIC DNA]</scope>
    <source>
        <strain evidence="1">Lak_Megaphage_RVC_AP3_GC26</strain>
    </source>
</reference>
<name>A0ABZ0Z2U6_9CAUD</name>
<proteinExistence type="predicted"/>
<dbReference type="EMBL" id="OR769219">
    <property type="protein sequence ID" value="WQJ51356.1"/>
    <property type="molecule type" value="Genomic_DNA"/>
</dbReference>
<dbReference type="Proteomes" id="UP001348805">
    <property type="component" value="Segment"/>
</dbReference>
<organism evidence="1 2">
    <name type="scientific">phage Lak_Megaphage_RVC_AP3_GC26</name>
    <dbReference type="NCBI Taxonomy" id="3109225"/>
    <lineage>
        <taxon>Viruses</taxon>
        <taxon>Duplodnaviria</taxon>
        <taxon>Heunggongvirae</taxon>
        <taxon>Uroviricota</taxon>
        <taxon>Caudoviricetes</taxon>
        <taxon>Caudoviricetes code 15 clade</taxon>
    </lineage>
</organism>
<accession>A0ABZ0Z2U6</accession>
<sequence>MIKFKKKDTDNILIRVKVISGNVKDLLSLLDKNDLSIDALYNYKELGQYVDNSIVMADIRNLLCNGANDLINISHIKIMYDITEVKCIKFDTFYFFKALLSDASTSTYFLTNDKMFIEKYIKK</sequence>
<evidence type="ECO:0000313" key="1">
    <source>
        <dbReference type="EMBL" id="WQJ51356.1"/>
    </source>
</evidence>
<keyword evidence="2" id="KW-1185">Reference proteome</keyword>
<evidence type="ECO:0000313" key="2">
    <source>
        <dbReference type="Proteomes" id="UP001348805"/>
    </source>
</evidence>